<dbReference type="PANTHER" id="PTHR30328:SF54">
    <property type="entry name" value="HTH-TYPE TRANSCRIPTIONAL REPRESSOR SCO4008"/>
    <property type="match status" value="1"/>
</dbReference>
<dbReference type="Proteomes" id="UP001519363">
    <property type="component" value="Unassembled WGS sequence"/>
</dbReference>
<name>A0ABS5AR80_9PSEU</name>
<evidence type="ECO:0000313" key="5">
    <source>
        <dbReference type="Proteomes" id="UP001519363"/>
    </source>
</evidence>
<dbReference type="RefSeq" id="WP_086789197.1">
    <property type="nucleotide sequence ID" value="NZ_JAGIOO010000001.1"/>
</dbReference>
<gene>
    <name evidence="4" type="ORF">JOF53_007789</name>
</gene>
<dbReference type="InterPro" id="IPR050109">
    <property type="entry name" value="HTH-type_TetR-like_transc_reg"/>
</dbReference>
<dbReference type="PROSITE" id="PS50977">
    <property type="entry name" value="HTH_TETR_2"/>
    <property type="match status" value="1"/>
</dbReference>
<dbReference type="Gene3D" id="1.10.357.10">
    <property type="entry name" value="Tetracycline Repressor, domain 2"/>
    <property type="match status" value="1"/>
</dbReference>
<evidence type="ECO:0000256" key="1">
    <source>
        <dbReference type="ARBA" id="ARBA00023125"/>
    </source>
</evidence>
<dbReference type="InterPro" id="IPR036271">
    <property type="entry name" value="Tet_transcr_reg_TetR-rel_C_sf"/>
</dbReference>
<dbReference type="PANTHER" id="PTHR30328">
    <property type="entry name" value="TRANSCRIPTIONAL REPRESSOR"/>
    <property type="match status" value="1"/>
</dbReference>
<reference evidence="4 5" key="1">
    <citation type="submission" date="2021-03" db="EMBL/GenBank/DDBJ databases">
        <title>Sequencing the genomes of 1000 actinobacteria strains.</title>
        <authorList>
            <person name="Klenk H.-P."/>
        </authorList>
    </citation>
    <scope>NUCLEOTIDE SEQUENCE [LARGE SCALE GENOMIC DNA]</scope>
    <source>
        <strain evidence="4 5">DSM 44580</strain>
    </source>
</reference>
<evidence type="ECO:0000259" key="3">
    <source>
        <dbReference type="PROSITE" id="PS50977"/>
    </source>
</evidence>
<comment type="caution">
    <text evidence="4">The sequence shown here is derived from an EMBL/GenBank/DDBJ whole genome shotgun (WGS) entry which is preliminary data.</text>
</comment>
<feature type="domain" description="HTH tetR-type" evidence="3">
    <location>
        <begin position="6"/>
        <end position="66"/>
    </location>
</feature>
<evidence type="ECO:0000313" key="4">
    <source>
        <dbReference type="EMBL" id="MBP2478917.1"/>
    </source>
</evidence>
<dbReference type="Pfam" id="PF00440">
    <property type="entry name" value="TetR_N"/>
    <property type="match status" value="1"/>
</dbReference>
<proteinExistence type="predicted"/>
<protein>
    <submittedName>
        <fullName evidence="4">AcrR family transcriptional regulator</fullName>
    </submittedName>
</protein>
<dbReference type="EMBL" id="JAGIOO010000001">
    <property type="protein sequence ID" value="MBP2478917.1"/>
    <property type="molecule type" value="Genomic_DNA"/>
</dbReference>
<keyword evidence="5" id="KW-1185">Reference proteome</keyword>
<dbReference type="PRINTS" id="PR00455">
    <property type="entry name" value="HTHTETR"/>
</dbReference>
<dbReference type="InterPro" id="IPR001647">
    <property type="entry name" value="HTH_TetR"/>
</dbReference>
<dbReference type="InterPro" id="IPR041467">
    <property type="entry name" value="Sco4008_C"/>
</dbReference>
<dbReference type="SUPFAM" id="SSF48498">
    <property type="entry name" value="Tetracyclin repressor-like, C-terminal domain"/>
    <property type="match status" value="1"/>
</dbReference>
<organism evidence="4 5">
    <name type="scientific">Crossiella equi</name>
    <dbReference type="NCBI Taxonomy" id="130796"/>
    <lineage>
        <taxon>Bacteria</taxon>
        <taxon>Bacillati</taxon>
        <taxon>Actinomycetota</taxon>
        <taxon>Actinomycetes</taxon>
        <taxon>Pseudonocardiales</taxon>
        <taxon>Pseudonocardiaceae</taxon>
        <taxon>Crossiella</taxon>
    </lineage>
</organism>
<dbReference type="Pfam" id="PF17926">
    <property type="entry name" value="TetR_C_21"/>
    <property type="match status" value="1"/>
</dbReference>
<sequence>MVKKSEATKARLLRAATEEFAAYGVAGARVDRIAATAGANKTLIYNYFGNKEELFDVVYEAAINEWLAAVPFDAQDLPGYAGTLFDFYRTHPHLIRLARWHALERPTAPPLPVATGARADKVKALRKAQYDGKINAGLPPDALLTLVQSLAGTWSDGAPEGGAPAADPEGVSDQRHCVVVAVARLTRPVDGTTPGPLAPPVAGVR</sequence>
<evidence type="ECO:0000256" key="2">
    <source>
        <dbReference type="PROSITE-ProRule" id="PRU00335"/>
    </source>
</evidence>
<dbReference type="SUPFAM" id="SSF46689">
    <property type="entry name" value="Homeodomain-like"/>
    <property type="match status" value="1"/>
</dbReference>
<feature type="DNA-binding region" description="H-T-H motif" evidence="2">
    <location>
        <begin position="29"/>
        <end position="48"/>
    </location>
</feature>
<accession>A0ABS5AR80</accession>
<dbReference type="InterPro" id="IPR009057">
    <property type="entry name" value="Homeodomain-like_sf"/>
</dbReference>
<keyword evidence="1 2" id="KW-0238">DNA-binding</keyword>